<sequence>MKDMDERSSSRYFAKEKGGELNKWTATTERQNQEEREGESGERLKGLENTRQAGIHLRQAERPLCNCVKASFQISITIGESKRLPLAVTPFPVRNSAGERDVSVEPPRKLVFLHSAPGTRLSVVW</sequence>
<protein>
    <submittedName>
        <fullName evidence="2">Uncharacterized protein</fullName>
    </submittedName>
</protein>
<reference evidence="2 3" key="1">
    <citation type="journal article" date="2021" name="J. Hered.">
        <title>A chromosome-level genome assembly of the parasitoid wasp, Cotesia glomerata (Hymenoptera: Braconidae).</title>
        <authorList>
            <person name="Pinto B.J."/>
            <person name="Weis J.J."/>
            <person name="Gamble T."/>
            <person name="Ode P.J."/>
            <person name="Paul R."/>
            <person name="Zaspel J.M."/>
        </authorList>
    </citation>
    <scope>NUCLEOTIDE SEQUENCE [LARGE SCALE GENOMIC DNA]</scope>
    <source>
        <strain evidence="2">CgM1</strain>
    </source>
</reference>
<comment type="caution">
    <text evidence="2">The sequence shown here is derived from an EMBL/GenBank/DDBJ whole genome shotgun (WGS) entry which is preliminary data.</text>
</comment>
<dbReference type="AlphaFoldDB" id="A0AAV7J7P0"/>
<gene>
    <name evidence="2" type="ORF">KQX54_021798</name>
</gene>
<feature type="region of interest" description="Disordered" evidence="1">
    <location>
        <begin position="1"/>
        <end position="50"/>
    </location>
</feature>
<evidence type="ECO:0000313" key="3">
    <source>
        <dbReference type="Proteomes" id="UP000826195"/>
    </source>
</evidence>
<name>A0AAV7J7P0_COTGL</name>
<dbReference type="Proteomes" id="UP000826195">
    <property type="component" value="Unassembled WGS sequence"/>
</dbReference>
<organism evidence="2 3">
    <name type="scientific">Cotesia glomerata</name>
    <name type="common">Lepidopteran parasitic wasp</name>
    <name type="synonym">Apanteles glomeratus</name>
    <dbReference type="NCBI Taxonomy" id="32391"/>
    <lineage>
        <taxon>Eukaryota</taxon>
        <taxon>Metazoa</taxon>
        <taxon>Ecdysozoa</taxon>
        <taxon>Arthropoda</taxon>
        <taxon>Hexapoda</taxon>
        <taxon>Insecta</taxon>
        <taxon>Pterygota</taxon>
        <taxon>Neoptera</taxon>
        <taxon>Endopterygota</taxon>
        <taxon>Hymenoptera</taxon>
        <taxon>Apocrita</taxon>
        <taxon>Ichneumonoidea</taxon>
        <taxon>Braconidae</taxon>
        <taxon>Microgastrinae</taxon>
        <taxon>Cotesia</taxon>
    </lineage>
</organism>
<evidence type="ECO:0000313" key="2">
    <source>
        <dbReference type="EMBL" id="KAH0569090.1"/>
    </source>
</evidence>
<feature type="compositionally biased region" description="Basic and acidic residues" evidence="1">
    <location>
        <begin position="31"/>
        <end position="48"/>
    </location>
</feature>
<evidence type="ECO:0000256" key="1">
    <source>
        <dbReference type="SAM" id="MobiDB-lite"/>
    </source>
</evidence>
<keyword evidence="3" id="KW-1185">Reference proteome</keyword>
<feature type="compositionally biased region" description="Basic and acidic residues" evidence="1">
    <location>
        <begin position="1"/>
        <end position="20"/>
    </location>
</feature>
<accession>A0AAV7J7P0</accession>
<dbReference type="EMBL" id="JAHXZJ010000001">
    <property type="protein sequence ID" value="KAH0569090.1"/>
    <property type="molecule type" value="Genomic_DNA"/>
</dbReference>
<proteinExistence type="predicted"/>